<organism evidence="2 3">
    <name type="scientific">Pajaroellobacter abortibovis</name>
    <dbReference type="NCBI Taxonomy" id="1882918"/>
    <lineage>
        <taxon>Bacteria</taxon>
        <taxon>Pseudomonadati</taxon>
        <taxon>Myxococcota</taxon>
        <taxon>Polyangia</taxon>
        <taxon>Polyangiales</taxon>
        <taxon>Polyangiaceae</taxon>
    </lineage>
</organism>
<feature type="transmembrane region" description="Helical" evidence="1">
    <location>
        <begin position="12"/>
        <end position="31"/>
    </location>
</feature>
<dbReference type="AlphaFoldDB" id="A0A1L6MY55"/>
<evidence type="ECO:0000256" key="1">
    <source>
        <dbReference type="SAM" id="Phobius"/>
    </source>
</evidence>
<evidence type="ECO:0000313" key="3">
    <source>
        <dbReference type="Proteomes" id="UP000185544"/>
    </source>
</evidence>
<keyword evidence="3" id="KW-1185">Reference proteome</keyword>
<keyword evidence="1" id="KW-1133">Transmembrane helix</keyword>
<gene>
    <name evidence="2" type="ORF">BCY86_06345</name>
</gene>
<reference evidence="2 3" key="1">
    <citation type="submission" date="2016-08" db="EMBL/GenBank/DDBJ databases">
        <title>Identification and validation of antigenic proteins from Pajaroellobacter abortibovis using de-novo genome sequence assembly and reverse vaccinology.</title>
        <authorList>
            <person name="Welly B.T."/>
            <person name="Miller M.R."/>
            <person name="Stott J.L."/>
            <person name="Blanchard M.T."/>
            <person name="Islas-Trejo A.D."/>
            <person name="O'Rourke S.M."/>
            <person name="Young A.E."/>
            <person name="Medrano J.F."/>
            <person name="Van Eenennaam A.L."/>
        </authorList>
    </citation>
    <scope>NUCLEOTIDE SEQUENCE [LARGE SCALE GENOMIC DNA]</scope>
    <source>
        <strain evidence="2 3">BTF92-0548A/99-0131</strain>
    </source>
</reference>
<proteinExistence type="predicted"/>
<dbReference type="Proteomes" id="UP000185544">
    <property type="component" value="Chromosome"/>
</dbReference>
<keyword evidence="1" id="KW-0812">Transmembrane</keyword>
<sequence>MDLKTDHSERKASLLIMIASILYRTTGYLGVQLMAHYVSILQALFLALIVSCHRYFGISKIPLHLI</sequence>
<dbReference type="EMBL" id="CP016908">
    <property type="protein sequence ID" value="APS00338.1"/>
    <property type="molecule type" value="Genomic_DNA"/>
</dbReference>
<keyword evidence="1" id="KW-0472">Membrane</keyword>
<evidence type="ECO:0000313" key="2">
    <source>
        <dbReference type="EMBL" id="APS00338.1"/>
    </source>
</evidence>
<name>A0A1L6MY55_9BACT</name>
<dbReference type="KEGG" id="pabo:BCY86_06345"/>
<feature type="transmembrane region" description="Helical" evidence="1">
    <location>
        <begin position="37"/>
        <end position="56"/>
    </location>
</feature>
<protein>
    <submittedName>
        <fullName evidence="2">Uncharacterized protein</fullName>
    </submittedName>
</protein>
<accession>A0A1L6MY55</accession>